<keyword evidence="4" id="KW-0554">One-carbon metabolism</keyword>
<dbReference type="EC" id="1.5.1.3" evidence="3"/>
<evidence type="ECO:0000256" key="3">
    <source>
        <dbReference type="ARBA" id="ARBA00012856"/>
    </source>
</evidence>
<dbReference type="InterPro" id="IPR012259">
    <property type="entry name" value="DHFR"/>
</dbReference>
<proteinExistence type="inferred from homology"/>
<dbReference type="InterPro" id="IPR024072">
    <property type="entry name" value="DHFR-like_dom_sf"/>
</dbReference>
<dbReference type="PANTHER" id="PTHR48069:SF3">
    <property type="entry name" value="DIHYDROFOLATE REDUCTASE"/>
    <property type="match status" value="1"/>
</dbReference>
<dbReference type="EMBL" id="JBHTHQ010000021">
    <property type="protein sequence ID" value="MFD0705463.1"/>
    <property type="molecule type" value="Genomic_DNA"/>
</dbReference>
<name>A0ABW2Y9G7_9BIFI</name>
<dbReference type="RefSeq" id="WP_377939149.1">
    <property type="nucleotide sequence ID" value="NZ_JBHTHQ010000021.1"/>
</dbReference>
<evidence type="ECO:0000256" key="1">
    <source>
        <dbReference type="ARBA" id="ARBA00004903"/>
    </source>
</evidence>
<dbReference type="InterPro" id="IPR001796">
    <property type="entry name" value="DHFR_dom"/>
</dbReference>
<accession>A0ABW2Y9G7</accession>
<evidence type="ECO:0000259" key="8">
    <source>
        <dbReference type="PROSITE" id="PS51330"/>
    </source>
</evidence>
<dbReference type="GO" id="GO:0004146">
    <property type="term" value="F:dihydrofolate reductase activity"/>
    <property type="evidence" value="ECO:0007669"/>
    <property type="project" value="UniProtKB-EC"/>
</dbReference>
<dbReference type="PRINTS" id="PR00070">
    <property type="entry name" value="DHFR"/>
</dbReference>
<comment type="similarity">
    <text evidence="2">Belongs to the dihydrofolate reductase family.</text>
</comment>
<reference evidence="10" key="1">
    <citation type="journal article" date="2019" name="Int. J. Syst. Evol. Microbiol.">
        <title>The Global Catalogue of Microorganisms (GCM) 10K type strain sequencing project: providing services to taxonomists for standard genome sequencing and annotation.</title>
        <authorList>
            <consortium name="The Broad Institute Genomics Platform"/>
            <consortium name="The Broad Institute Genome Sequencing Center for Infectious Disease"/>
            <person name="Wu L."/>
            <person name="Ma J."/>
        </authorList>
    </citation>
    <scope>NUCLEOTIDE SEQUENCE [LARGE SCALE GENOMIC DNA]</scope>
    <source>
        <strain evidence="10">CCM 8604</strain>
    </source>
</reference>
<organism evidence="9 10">
    <name type="scientific">Alloscardovia venturai</name>
    <dbReference type="NCBI Taxonomy" id="1769421"/>
    <lineage>
        <taxon>Bacteria</taxon>
        <taxon>Bacillati</taxon>
        <taxon>Actinomycetota</taxon>
        <taxon>Actinomycetes</taxon>
        <taxon>Bifidobacteriales</taxon>
        <taxon>Bifidobacteriaceae</taxon>
        <taxon>Alloscardovia</taxon>
    </lineage>
</organism>
<evidence type="ECO:0000256" key="7">
    <source>
        <dbReference type="SAM" id="MobiDB-lite"/>
    </source>
</evidence>
<dbReference type="PANTHER" id="PTHR48069">
    <property type="entry name" value="DIHYDROFOLATE REDUCTASE"/>
    <property type="match status" value="1"/>
</dbReference>
<protein>
    <recommendedName>
        <fullName evidence="3">dihydrofolate reductase</fullName>
        <ecNumber evidence="3">1.5.1.3</ecNumber>
    </recommendedName>
</protein>
<dbReference type="Proteomes" id="UP001597036">
    <property type="component" value="Unassembled WGS sequence"/>
</dbReference>
<dbReference type="CDD" id="cd00209">
    <property type="entry name" value="DHFR"/>
    <property type="match status" value="1"/>
</dbReference>
<keyword evidence="5" id="KW-0521">NADP</keyword>
<dbReference type="SUPFAM" id="SSF53597">
    <property type="entry name" value="Dihydrofolate reductase-like"/>
    <property type="match status" value="1"/>
</dbReference>
<dbReference type="PROSITE" id="PS51330">
    <property type="entry name" value="DHFR_2"/>
    <property type="match status" value="1"/>
</dbReference>
<evidence type="ECO:0000256" key="2">
    <source>
        <dbReference type="ARBA" id="ARBA00009539"/>
    </source>
</evidence>
<dbReference type="Gene3D" id="3.40.430.10">
    <property type="entry name" value="Dihydrofolate Reductase, subunit A"/>
    <property type="match status" value="1"/>
</dbReference>
<sequence length="232" mass="26391">MEHDSSRSGYHQLQPESAGHNVHNFADDADMEWDSDDIEASTHQLKPYVNLIWAQGFAPDGTPGAIGKDGSMLWRLSEDMKYFKDRTITHPVIMGRKTWESLSEQYRPLSNRDNYVISRNPNFTAAGATVMDSLEDAIELASQPTIPDDGVRRDEVWIIGGAQIYNAALPFTDAIYITDVDIHIDADTFVPDMSREIAAGRWSEEIIQDWTTPRNSTNDISRFRFRVLRRVQ</sequence>
<feature type="domain" description="DHFR" evidence="8">
    <location>
        <begin position="48"/>
        <end position="232"/>
    </location>
</feature>
<keyword evidence="10" id="KW-1185">Reference proteome</keyword>
<dbReference type="Pfam" id="PF00186">
    <property type="entry name" value="DHFR_1"/>
    <property type="match status" value="1"/>
</dbReference>
<evidence type="ECO:0000256" key="6">
    <source>
        <dbReference type="ARBA" id="ARBA00023002"/>
    </source>
</evidence>
<comment type="caution">
    <text evidence="9">The sequence shown here is derived from an EMBL/GenBank/DDBJ whole genome shotgun (WGS) entry which is preliminary data.</text>
</comment>
<comment type="pathway">
    <text evidence="1">Cofactor biosynthesis; tetrahydrofolate biosynthesis; 5,6,7,8-tetrahydrofolate from 7,8-dihydrofolate: step 1/1.</text>
</comment>
<keyword evidence="6 9" id="KW-0560">Oxidoreductase</keyword>
<evidence type="ECO:0000256" key="4">
    <source>
        <dbReference type="ARBA" id="ARBA00022563"/>
    </source>
</evidence>
<evidence type="ECO:0000313" key="9">
    <source>
        <dbReference type="EMBL" id="MFD0705463.1"/>
    </source>
</evidence>
<gene>
    <name evidence="9" type="ORF">ACFQY8_06875</name>
</gene>
<evidence type="ECO:0000256" key="5">
    <source>
        <dbReference type="ARBA" id="ARBA00022857"/>
    </source>
</evidence>
<feature type="region of interest" description="Disordered" evidence="7">
    <location>
        <begin position="1"/>
        <end position="21"/>
    </location>
</feature>
<evidence type="ECO:0000313" key="10">
    <source>
        <dbReference type="Proteomes" id="UP001597036"/>
    </source>
</evidence>